<dbReference type="Proteomes" id="UP000546126">
    <property type="component" value="Unassembled WGS sequence"/>
</dbReference>
<organism evidence="2 3">
    <name type="scientific">Nonomuraea rhodomycinica</name>
    <dbReference type="NCBI Taxonomy" id="1712872"/>
    <lineage>
        <taxon>Bacteria</taxon>
        <taxon>Bacillati</taxon>
        <taxon>Actinomycetota</taxon>
        <taxon>Actinomycetes</taxon>
        <taxon>Streptosporangiales</taxon>
        <taxon>Streptosporangiaceae</taxon>
        <taxon>Nonomuraea</taxon>
    </lineage>
</organism>
<dbReference type="GO" id="GO:0016020">
    <property type="term" value="C:membrane"/>
    <property type="evidence" value="ECO:0007669"/>
    <property type="project" value="TreeGrafter"/>
</dbReference>
<protein>
    <submittedName>
        <fullName evidence="2">Alpha/beta fold hydrolase</fullName>
    </submittedName>
</protein>
<evidence type="ECO:0000313" key="3">
    <source>
        <dbReference type="Proteomes" id="UP000546126"/>
    </source>
</evidence>
<dbReference type="AlphaFoldDB" id="A0A7Y6IMX5"/>
<dbReference type="Pfam" id="PF00561">
    <property type="entry name" value="Abhydrolase_1"/>
    <property type="match status" value="1"/>
</dbReference>
<dbReference type="EMBL" id="JABWGO010000002">
    <property type="protein sequence ID" value="NUW40933.1"/>
    <property type="molecule type" value="Genomic_DNA"/>
</dbReference>
<feature type="domain" description="AB hydrolase-1" evidence="1">
    <location>
        <begin position="14"/>
        <end position="125"/>
    </location>
</feature>
<gene>
    <name evidence="2" type="ORF">HT134_12375</name>
</gene>
<dbReference type="PANTHER" id="PTHR43798:SF33">
    <property type="entry name" value="HYDROLASE, PUTATIVE (AFU_ORTHOLOGUE AFUA_2G14860)-RELATED"/>
    <property type="match status" value="1"/>
</dbReference>
<keyword evidence="3" id="KW-1185">Reference proteome</keyword>
<dbReference type="RefSeq" id="WP_175600510.1">
    <property type="nucleotide sequence ID" value="NZ_JABWGO010000002.1"/>
</dbReference>
<dbReference type="InterPro" id="IPR050266">
    <property type="entry name" value="AB_hydrolase_sf"/>
</dbReference>
<proteinExistence type="predicted"/>
<name>A0A7Y6IMX5_9ACTN</name>
<keyword evidence="2" id="KW-0378">Hydrolase</keyword>
<dbReference type="InterPro" id="IPR000073">
    <property type="entry name" value="AB_hydrolase_1"/>
</dbReference>
<dbReference type="Gene3D" id="3.40.50.1820">
    <property type="entry name" value="alpha/beta hydrolase"/>
    <property type="match status" value="1"/>
</dbReference>
<dbReference type="PANTHER" id="PTHR43798">
    <property type="entry name" value="MONOACYLGLYCEROL LIPASE"/>
    <property type="match status" value="1"/>
</dbReference>
<evidence type="ECO:0000313" key="2">
    <source>
        <dbReference type="EMBL" id="NUW40933.1"/>
    </source>
</evidence>
<dbReference type="SUPFAM" id="SSF53474">
    <property type="entry name" value="alpha/beta-Hydrolases"/>
    <property type="match status" value="1"/>
</dbReference>
<accession>A0A7Y6IMX5</accession>
<sequence length="265" mass="27577">MSEELYHEVTGSGPLLLLIAGGTDDARDFTGMIPLLSGDHTVVAYDCRGVSRSRFAGPPADVSMETQVEDARRVLEAAGGGPAHVFGTSSGGLTALALAAGHPDLVRTVVTHEPPAVRLLPAGDPRRALGREVDEAYRSGGVEAAMKVFAAGAGLDTWDPDPPGGIAESPEAMAQMQAKLARMHTNLDFFFGQAASAYLAYEPVVPPSTRVVVAVGEQSRGQLAHDAALALAARLGVEPLTVPGGHAGFVTHPTAFARRLRDVLD</sequence>
<dbReference type="InterPro" id="IPR029058">
    <property type="entry name" value="AB_hydrolase_fold"/>
</dbReference>
<dbReference type="GO" id="GO:0016787">
    <property type="term" value="F:hydrolase activity"/>
    <property type="evidence" value="ECO:0007669"/>
    <property type="project" value="UniProtKB-KW"/>
</dbReference>
<reference evidence="2 3" key="1">
    <citation type="submission" date="2020-06" db="EMBL/GenBank/DDBJ databases">
        <authorList>
            <person name="Chanama M."/>
        </authorList>
    </citation>
    <scope>NUCLEOTIDE SEQUENCE [LARGE SCALE GENOMIC DNA]</scope>
    <source>
        <strain evidence="2 3">TBRC6557</strain>
    </source>
</reference>
<comment type="caution">
    <text evidence="2">The sequence shown here is derived from an EMBL/GenBank/DDBJ whole genome shotgun (WGS) entry which is preliminary data.</text>
</comment>
<evidence type="ECO:0000259" key="1">
    <source>
        <dbReference type="Pfam" id="PF00561"/>
    </source>
</evidence>